<name>A0A8J5Z382_9ROSI</name>
<sequence>MKKENIRKSSLHFYFIFFFKKKKDIFAFKVYAGKIPSPPSFSPLKSKQLISYQSPLCGKPSLPFFNLSFCYFNGVCCRFSSSNGDATKEADADCSEVIY</sequence>
<dbReference type="Proteomes" id="UP000701853">
    <property type="component" value="Chromosome 10"/>
</dbReference>
<evidence type="ECO:0000313" key="2">
    <source>
        <dbReference type="Proteomes" id="UP000701853"/>
    </source>
</evidence>
<comment type="caution">
    <text evidence="1">The sequence shown here is derived from an EMBL/GenBank/DDBJ whole genome shotgun (WGS) entry which is preliminary data.</text>
</comment>
<evidence type="ECO:0000313" key="1">
    <source>
        <dbReference type="EMBL" id="KAG8480349.1"/>
    </source>
</evidence>
<gene>
    <name evidence="1" type="ORF">CXB51_024727</name>
</gene>
<proteinExistence type="predicted"/>
<organism evidence="1 2">
    <name type="scientific">Gossypium anomalum</name>
    <dbReference type="NCBI Taxonomy" id="47600"/>
    <lineage>
        <taxon>Eukaryota</taxon>
        <taxon>Viridiplantae</taxon>
        <taxon>Streptophyta</taxon>
        <taxon>Embryophyta</taxon>
        <taxon>Tracheophyta</taxon>
        <taxon>Spermatophyta</taxon>
        <taxon>Magnoliopsida</taxon>
        <taxon>eudicotyledons</taxon>
        <taxon>Gunneridae</taxon>
        <taxon>Pentapetalae</taxon>
        <taxon>rosids</taxon>
        <taxon>malvids</taxon>
        <taxon>Malvales</taxon>
        <taxon>Malvaceae</taxon>
        <taxon>Malvoideae</taxon>
        <taxon>Gossypium</taxon>
    </lineage>
</organism>
<dbReference type="AlphaFoldDB" id="A0A8J5Z382"/>
<protein>
    <submittedName>
        <fullName evidence="1">Uncharacterized protein</fullName>
    </submittedName>
</protein>
<reference evidence="1 2" key="1">
    <citation type="journal article" date="2021" name="bioRxiv">
        <title>The Gossypium anomalum genome as a resource for cotton improvement and evolutionary analysis of hybrid incompatibility.</title>
        <authorList>
            <person name="Grover C.E."/>
            <person name="Yuan D."/>
            <person name="Arick M.A."/>
            <person name="Miller E.R."/>
            <person name="Hu G."/>
            <person name="Peterson D.G."/>
            <person name="Wendel J.F."/>
            <person name="Udall J.A."/>
        </authorList>
    </citation>
    <scope>NUCLEOTIDE SEQUENCE [LARGE SCALE GENOMIC DNA]</scope>
    <source>
        <strain evidence="1">JFW-Udall</strain>
        <tissue evidence="1">Leaf</tissue>
    </source>
</reference>
<dbReference type="EMBL" id="JAHUZN010000010">
    <property type="protein sequence ID" value="KAG8480349.1"/>
    <property type="molecule type" value="Genomic_DNA"/>
</dbReference>
<keyword evidence="2" id="KW-1185">Reference proteome</keyword>
<accession>A0A8J5Z382</accession>